<organism evidence="2 3">
    <name type="scientific">Candidatus Avimonoglobus intestinipullorum</name>
    <dbReference type="NCBI Taxonomy" id="2840699"/>
    <lineage>
        <taxon>Bacteria</taxon>
        <taxon>Bacillati</taxon>
        <taxon>Bacillota</taxon>
        <taxon>Clostridia</taxon>
        <taxon>Eubacteriales</taxon>
        <taxon>Candidatus Avimonoglobus</taxon>
    </lineage>
</organism>
<name>A0A9D1LUG8_9FIRM</name>
<evidence type="ECO:0000313" key="2">
    <source>
        <dbReference type="EMBL" id="HIU48219.1"/>
    </source>
</evidence>
<proteinExistence type="predicted"/>
<evidence type="ECO:0000256" key="1">
    <source>
        <dbReference type="SAM" id="Phobius"/>
    </source>
</evidence>
<dbReference type="InterPro" id="IPR010898">
    <property type="entry name" value="Hpre_diP_synth_I"/>
</dbReference>
<gene>
    <name evidence="2" type="ORF">IAB04_02520</name>
</gene>
<protein>
    <submittedName>
        <fullName evidence="2">Gx transporter family protein</fullName>
    </submittedName>
</protein>
<dbReference type="Gene3D" id="1.10.1760.20">
    <property type="match status" value="1"/>
</dbReference>
<feature type="transmembrane region" description="Helical" evidence="1">
    <location>
        <begin position="130"/>
        <end position="155"/>
    </location>
</feature>
<dbReference type="EMBL" id="DVND01000064">
    <property type="protein sequence ID" value="HIU48219.1"/>
    <property type="molecule type" value="Genomic_DNA"/>
</dbReference>
<accession>A0A9D1LUG8</accession>
<dbReference type="PIRSF" id="PIRSF027391">
    <property type="entry name" value="Hpre_diP_synt_I"/>
    <property type="match status" value="1"/>
</dbReference>
<sequence length="160" mass="16869">MKNNYITFTALAAALALVLGYVEHLIPLPIPIPGVKLGLSNLAVLFMLYTDRRAAWVVMFLKVLLSGLLFSGMSAFLFSCAGGILSLAAMHALHASGKFSVVGVSIAGGIFHNVGQILAAGLILRTGSVFYYLPFLIAAGLVTGIIIGIICKIVLARVHK</sequence>
<keyword evidence="1" id="KW-1133">Transmembrane helix</keyword>
<reference evidence="2" key="2">
    <citation type="journal article" date="2021" name="PeerJ">
        <title>Extensive microbial diversity within the chicken gut microbiome revealed by metagenomics and culture.</title>
        <authorList>
            <person name="Gilroy R."/>
            <person name="Ravi A."/>
            <person name="Getino M."/>
            <person name="Pursley I."/>
            <person name="Horton D.L."/>
            <person name="Alikhan N.F."/>
            <person name="Baker D."/>
            <person name="Gharbi K."/>
            <person name="Hall N."/>
            <person name="Watson M."/>
            <person name="Adriaenssens E.M."/>
            <person name="Foster-Nyarko E."/>
            <person name="Jarju S."/>
            <person name="Secka A."/>
            <person name="Antonio M."/>
            <person name="Oren A."/>
            <person name="Chaudhuri R.R."/>
            <person name="La Ragione R."/>
            <person name="Hildebrand F."/>
            <person name="Pallen M.J."/>
        </authorList>
    </citation>
    <scope>NUCLEOTIDE SEQUENCE</scope>
    <source>
        <strain evidence="2">ChiSjej4B22-9803</strain>
    </source>
</reference>
<keyword evidence="1" id="KW-0472">Membrane</keyword>
<dbReference type="Pfam" id="PF07456">
    <property type="entry name" value="Hpre_diP_synt_I"/>
    <property type="match status" value="1"/>
</dbReference>
<feature type="transmembrane region" description="Helical" evidence="1">
    <location>
        <begin position="101"/>
        <end position="124"/>
    </location>
</feature>
<reference evidence="2" key="1">
    <citation type="submission" date="2020-10" db="EMBL/GenBank/DDBJ databases">
        <authorList>
            <person name="Gilroy R."/>
        </authorList>
    </citation>
    <scope>NUCLEOTIDE SEQUENCE</scope>
    <source>
        <strain evidence="2">ChiSjej4B22-9803</strain>
    </source>
</reference>
<dbReference type="AlphaFoldDB" id="A0A9D1LUG8"/>
<dbReference type="InterPro" id="IPR014535">
    <property type="entry name" value="Hpre_diP_synt_I"/>
</dbReference>
<dbReference type="Proteomes" id="UP000824111">
    <property type="component" value="Unassembled WGS sequence"/>
</dbReference>
<keyword evidence="1" id="KW-0812">Transmembrane</keyword>
<comment type="caution">
    <text evidence="2">The sequence shown here is derived from an EMBL/GenBank/DDBJ whole genome shotgun (WGS) entry which is preliminary data.</text>
</comment>
<feature type="transmembrane region" description="Helical" evidence="1">
    <location>
        <begin position="30"/>
        <end position="49"/>
    </location>
</feature>
<evidence type="ECO:0000313" key="3">
    <source>
        <dbReference type="Proteomes" id="UP000824111"/>
    </source>
</evidence>